<feature type="compositionally biased region" description="Pro residues" evidence="1">
    <location>
        <begin position="22"/>
        <end position="36"/>
    </location>
</feature>
<dbReference type="EMBL" id="JAAOYM010000001">
    <property type="protein sequence ID" value="NIJ14095.1"/>
    <property type="molecule type" value="Genomic_DNA"/>
</dbReference>
<gene>
    <name evidence="2" type="ORF">FHU38_004439</name>
</gene>
<organism evidence="2 3">
    <name type="scientific">Saccharomonospora amisosensis</name>
    <dbReference type="NCBI Taxonomy" id="1128677"/>
    <lineage>
        <taxon>Bacteria</taxon>
        <taxon>Bacillati</taxon>
        <taxon>Actinomycetota</taxon>
        <taxon>Actinomycetes</taxon>
        <taxon>Pseudonocardiales</taxon>
        <taxon>Pseudonocardiaceae</taxon>
        <taxon>Saccharomonospora</taxon>
    </lineage>
</organism>
<dbReference type="PIRSF" id="PIRSF013171">
    <property type="entry name" value="Pur_nuclsid_perm"/>
    <property type="match status" value="1"/>
</dbReference>
<evidence type="ECO:0000313" key="3">
    <source>
        <dbReference type="Proteomes" id="UP000545493"/>
    </source>
</evidence>
<dbReference type="Gene3D" id="3.40.50.1580">
    <property type="entry name" value="Nucleoside phosphorylase domain"/>
    <property type="match status" value="1"/>
</dbReference>
<sequence length="322" mass="34803">MLTAVLVAIAAPTSSPVADGGPEPPQPTQPPEPATGPFPVSVLVITMFGEEITPWLENERLSHKIGVPGTYGPLRCDDRGLCVAGIGVGKANAAVSMMSMLDSPELDFSNAYFITAGIGGTPPDEGTLGFAAWARWVVDFDLGHHLLPESAPEVPQGYLPFDADGTNVFRLNDELVDLAYKLTKDLELADSAEAARNRSRYPGQRDQTPYVDVCDTITGDDYWAGEELSERAQYITELWTQGQGTYCTTQMEDTAVAAALSARGRLDRYLSLRTASDFDQPYQGQSITELLSEFPGYEIAVTNAYLVVSTVVEELLTCPPNN</sequence>
<reference evidence="2 3" key="1">
    <citation type="submission" date="2020-03" db="EMBL/GenBank/DDBJ databases">
        <title>Sequencing the genomes of 1000 actinobacteria strains.</title>
        <authorList>
            <person name="Klenk H.-P."/>
        </authorList>
    </citation>
    <scope>NUCLEOTIDE SEQUENCE [LARGE SCALE GENOMIC DNA]</scope>
    <source>
        <strain evidence="2 3">DSM 45685</strain>
    </source>
</reference>
<proteinExistence type="predicted"/>
<dbReference type="InterPro" id="IPR009486">
    <property type="entry name" value="Pur_nuclsid_perm"/>
</dbReference>
<dbReference type="PANTHER" id="PTHR38643:SF1">
    <property type="entry name" value="PURINE NUCLEOSIDE PERMEASE C285.05-RELATED"/>
    <property type="match status" value="1"/>
</dbReference>
<dbReference type="InterPro" id="IPR035994">
    <property type="entry name" value="Nucleoside_phosphorylase_sf"/>
</dbReference>
<name>A0A7X5ZT74_9PSEU</name>
<comment type="caution">
    <text evidence="2">The sequence shown here is derived from an EMBL/GenBank/DDBJ whole genome shotgun (WGS) entry which is preliminary data.</text>
</comment>
<dbReference type="PANTHER" id="PTHR38643">
    <property type="entry name" value="PURINE NUCLEOSIDE PERMEASE C285.05-RELATED"/>
    <property type="match status" value="1"/>
</dbReference>
<evidence type="ECO:0000313" key="2">
    <source>
        <dbReference type="EMBL" id="NIJ14095.1"/>
    </source>
</evidence>
<feature type="region of interest" description="Disordered" evidence="1">
    <location>
        <begin position="13"/>
        <end position="36"/>
    </location>
</feature>
<dbReference type="GO" id="GO:0055085">
    <property type="term" value="P:transmembrane transport"/>
    <property type="evidence" value="ECO:0007669"/>
    <property type="project" value="InterPro"/>
</dbReference>
<dbReference type="SUPFAM" id="SSF53167">
    <property type="entry name" value="Purine and uridine phosphorylases"/>
    <property type="match status" value="1"/>
</dbReference>
<evidence type="ECO:0000256" key="1">
    <source>
        <dbReference type="SAM" id="MobiDB-lite"/>
    </source>
</evidence>
<dbReference type="GO" id="GO:0003824">
    <property type="term" value="F:catalytic activity"/>
    <property type="evidence" value="ECO:0007669"/>
    <property type="project" value="InterPro"/>
</dbReference>
<dbReference type="RefSeq" id="WP_313886853.1">
    <property type="nucleotide sequence ID" value="NZ_JAAOYM010000001.1"/>
</dbReference>
<dbReference type="AlphaFoldDB" id="A0A7X5ZT74"/>
<protein>
    <submittedName>
        <fullName evidence="2">Purine nucleoside permease</fullName>
    </submittedName>
</protein>
<dbReference type="Pfam" id="PF06516">
    <property type="entry name" value="NUP"/>
    <property type="match status" value="1"/>
</dbReference>
<accession>A0A7X5ZT74</accession>
<dbReference type="GO" id="GO:0009116">
    <property type="term" value="P:nucleoside metabolic process"/>
    <property type="evidence" value="ECO:0007669"/>
    <property type="project" value="InterPro"/>
</dbReference>
<keyword evidence="3" id="KW-1185">Reference proteome</keyword>
<dbReference type="Proteomes" id="UP000545493">
    <property type="component" value="Unassembled WGS sequence"/>
</dbReference>